<dbReference type="SMART" id="SM00235">
    <property type="entry name" value="ZnMc"/>
    <property type="match status" value="1"/>
</dbReference>
<dbReference type="InterPro" id="IPR034035">
    <property type="entry name" value="Astacin-like_dom"/>
</dbReference>
<evidence type="ECO:0000256" key="9">
    <source>
        <dbReference type="RuleBase" id="RU361183"/>
    </source>
</evidence>
<evidence type="ECO:0000256" key="8">
    <source>
        <dbReference type="PROSITE-ProRule" id="PRU01211"/>
    </source>
</evidence>
<comment type="caution">
    <text evidence="8">Lacks conserved residue(s) required for the propagation of feature annotation.</text>
</comment>
<evidence type="ECO:0000256" key="7">
    <source>
        <dbReference type="ARBA" id="ARBA00025529"/>
    </source>
</evidence>
<comment type="subunit">
    <text evidence="1">Monomer.</text>
</comment>
<gene>
    <name evidence="11" type="ORF">LAZ67_3002199</name>
</gene>
<comment type="cofactor">
    <cofactor evidence="8 9">
        <name>Zn(2+)</name>
        <dbReference type="ChEBI" id="CHEBI:29105"/>
    </cofactor>
    <text evidence="8 9">Binds 1 zinc ion per subunit.</text>
</comment>
<feature type="domain" description="Peptidase M12A" evidence="10">
    <location>
        <begin position="49"/>
        <end position="261"/>
    </location>
</feature>
<dbReference type="EC" id="3.4.24.-" evidence="9"/>
<organism evidence="11 12">
    <name type="scientific">Cordylochernes scorpioides</name>
    <dbReference type="NCBI Taxonomy" id="51811"/>
    <lineage>
        <taxon>Eukaryota</taxon>
        <taxon>Metazoa</taxon>
        <taxon>Ecdysozoa</taxon>
        <taxon>Arthropoda</taxon>
        <taxon>Chelicerata</taxon>
        <taxon>Arachnida</taxon>
        <taxon>Pseudoscorpiones</taxon>
        <taxon>Cheliferoidea</taxon>
        <taxon>Chernetidae</taxon>
        <taxon>Cordylochernes</taxon>
    </lineage>
</organism>
<dbReference type="SUPFAM" id="SSF55486">
    <property type="entry name" value="Metalloproteases ('zincins'), catalytic domain"/>
    <property type="match status" value="1"/>
</dbReference>
<evidence type="ECO:0000256" key="4">
    <source>
        <dbReference type="ARBA" id="ARBA00022801"/>
    </source>
</evidence>
<feature type="binding site" evidence="8">
    <location>
        <position position="143"/>
    </location>
    <ligand>
        <name>Zn(2+)</name>
        <dbReference type="ChEBI" id="CHEBI:29105"/>
        <note>catalytic</note>
    </ligand>
</feature>
<comment type="function">
    <text evidence="7">Zinc metalloprotease. Provoques deadhesion of endothelial cells from cell cultures, and also degradation of fibronectin, fibrinogen and gelatin in vitro. Its role in the venom is not fully understood but it might act as a spreading factor that facilitates diffusion of other venom toxins. Alternatively, it might be involved in the proteolytic processing of other venom toxins or it might play a role in extra-oral digestion of prey.</text>
</comment>
<sequence>MPLYAKFSSANVCVSADYYMNLPQPDQDPLELAGLFEGDIAGSDGIGKNAIRDRKKLWPDATIPYEIEKSYGQEDRERIALAMQEIQKVSCVRFVPREDQNNYILIRQLKGCFGSPGMQGGKQDMSIGFGCEGVGTIIHEFMHTLGFYHEHSRTDRDKFIEIKWNNIRNDESIGRKYSISDHDVLCTDRKGQFSKYTDREIQHLNETYDYGSILHYNPTAFSKDYKSVTIVARKPGGEAMGQRKKLSETDIRKINKLYSCSQSSPVNKHKDEFDRYCDQGEWTDLICSMDKTPQLAGIVIKVHGPI</sequence>
<evidence type="ECO:0000313" key="12">
    <source>
        <dbReference type="Proteomes" id="UP001235939"/>
    </source>
</evidence>
<dbReference type="InterPro" id="IPR024079">
    <property type="entry name" value="MetalloPept_cat_dom_sf"/>
</dbReference>
<dbReference type="Pfam" id="PF01400">
    <property type="entry name" value="Astacin"/>
    <property type="match status" value="1"/>
</dbReference>
<evidence type="ECO:0000256" key="2">
    <source>
        <dbReference type="ARBA" id="ARBA00022670"/>
    </source>
</evidence>
<protein>
    <recommendedName>
        <fullName evidence="9">Metalloendopeptidase</fullName>
        <ecNumber evidence="9">3.4.24.-</ecNumber>
    </recommendedName>
</protein>
<dbReference type="InterPro" id="IPR001506">
    <property type="entry name" value="Peptidase_M12A"/>
</dbReference>
<evidence type="ECO:0000256" key="6">
    <source>
        <dbReference type="ARBA" id="ARBA00023049"/>
    </source>
</evidence>
<dbReference type="EMBL" id="CP092865">
    <property type="protein sequence ID" value="UYV64863.1"/>
    <property type="molecule type" value="Genomic_DNA"/>
</dbReference>
<evidence type="ECO:0000313" key="11">
    <source>
        <dbReference type="EMBL" id="UYV64863.1"/>
    </source>
</evidence>
<accession>A0ABY6K7X6</accession>
<proteinExistence type="predicted"/>
<dbReference type="Proteomes" id="UP001235939">
    <property type="component" value="Chromosome 03"/>
</dbReference>
<dbReference type="Gene3D" id="3.40.390.10">
    <property type="entry name" value="Collagenase (Catalytic Domain)"/>
    <property type="match status" value="1"/>
</dbReference>
<evidence type="ECO:0000256" key="5">
    <source>
        <dbReference type="ARBA" id="ARBA00022833"/>
    </source>
</evidence>
<dbReference type="PRINTS" id="PR00480">
    <property type="entry name" value="ASTACIN"/>
</dbReference>
<dbReference type="PROSITE" id="PS51864">
    <property type="entry name" value="ASTACIN"/>
    <property type="match status" value="1"/>
</dbReference>
<evidence type="ECO:0000259" key="10">
    <source>
        <dbReference type="PROSITE" id="PS51864"/>
    </source>
</evidence>
<feature type="binding site" evidence="8">
    <location>
        <position position="149"/>
    </location>
    <ligand>
        <name>Zn(2+)</name>
        <dbReference type="ChEBI" id="CHEBI:29105"/>
        <note>catalytic</note>
    </ligand>
</feature>
<keyword evidence="4 8" id="KW-0378">Hydrolase</keyword>
<keyword evidence="2 8" id="KW-0645">Protease</keyword>
<keyword evidence="5 8" id="KW-0862">Zinc</keyword>
<keyword evidence="12" id="KW-1185">Reference proteome</keyword>
<keyword evidence="3 8" id="KW-0479">Metal-binding</keyword>
<evidence type="ECO:0000256" key="1">
    <source>
        <dbReference type="ARBA" id="ARBA00011245"/>
    </source>
</evidence>
<feature type="active site" evidence="8">
    <location>
        <position position="140"/>
    </location>
</feature>
<feature type="binding site" evidence="8">
    <location>
        <position position="139"/>
    </location>
    <ligand>
        <name>Zn(2+)</name>
        <dbReference type="ChEBI" id="CHEBI:29105"/>
        <note>catalytic</note>
    </ligand>
</feature>
<name>A0ABY6K7X6_9ARAC</name>
<keyword evidence="6 8" id="KW-0482">Metalloprotease</keyword>
<reference evidence="11 12" key="1">
    <citation type="submission" date="2022-01" db="EMBL/GenBank/DDBJ databases">
        <title>A chromosomal length assembly of Cordylochernes scorpioides.</title>
        <authorList>
            <person name="Zeh D."/>
            <person name="Zeh J."/>
        </authorList>
    </citation>
    <scope>NUCLEOTIDE SEQUENCE [LARGE SCALE GENOMIC DNA]</scope>
    <source>
        <strain evidence="11">IN4F17</strain>
        <tissue evidence="11">Whole Body</tissue>
    </source>
</reference>
<dbReference type="PANTHER" id="PTHR10127">
    <property type="entry name" value="DISCOIDIN, CUB, EGF, LAMININ , AND ZINC METALLOPROTEASE DOMAIN CONTAINING"/>
    <property type="match status" value="1"/>
</dbReference>
<dbReference type="PANTHER" id="PTHR10127:SF780">
    <property type="entry name" value="METALLOENDOPEPTIDASE"/>
    <property type="match status" value="1"/>
</dbReference>
<evidence type="ECO:0000256" key="3">
    <source>
        <dbReference type="ARBA" id="ARBA00022723"/>
    </source>
</evidence>
<dbReference type="CDD" id="cd04280">
    <property type="entry name" value="ZnMc_astacin_like"/>
    <property type="match status" value="1"/>
</dbReference>
<dbReference type="InterPro" id="IPR006026">
    <property type="entry name" value="Peptidase_Metallo"/>
</dbReference>